<feature type="binding site" description="axial binding residue" evidence="7">
    <location>
        <position position="455"/>
    </location>
    <ligand>
        <name>heme</name>
        <dbReference type="ChEBI" id="CHEBI:30413"/>
    </ligand>
    <ligandPart>
        <name>Fe</name>
        <dbReference type="ChEBI" id="CHEBI:18248"/>
    </ligandPart>
</feature>
<evidence type="ECO:0000256" key="2">
    <source>
        <dbReference type="ARBA" id="ARBA00010617"/>
    </source>
</evidence>
<dbReference type="PANTHER" id="PTHR24300:SF403">
    <property type="entry name" value="CYTOCHROME P450 306A1"/>
    <property type="match status" value="1"/>
</dbReference>
<keyword evidence="7 8" id="KW-0349">Heme</keyword>
<dbReference type="GO" id="GO:0016712">
    <property type="term" value="F:oxidoreductase activity, acting on paired donors, with incorporation or reduction of molecular oxygen, reduced flavin or flavoprotein as one donor, and incorporation of one atom of oxygen"/>
    <property type="evidence" value="ECO:0007669"/>
    <property type="project" value="TreeGrafter"/>
</dbReference>
<dbReference type="SUPFAM" id="SSF48264">
    <property type="entry name" value="Cytochrome P450"/>
    <property type="match status" value="1"/>
</dbReference>
<evidence type="ECO:0000313" key="9">
    <source>
        <dbReference type="EMBL" id="CAH1773051.1"/>
    </source>
</evidence>
<dbReference type="GO" id="GO:0006805">
    <property type="term" value="P:xenobiotic metabolic process"/>
    <property type="evidence" value="ECO:0007669"/>
    <property type="project" value="TreeGrafter"/>
</dbReference>
<protein>
    <submittedName>
        <fullName evidence="9">Uncharacterized protein</fullName>
    </submittedName>
</protein>
<dbReference type="FunFam" id="1.10.630.10:FF:000036">
    <property type="entry name" value="CYtochrome P450 family"/>
    <property type="match status" value="1"/>
</dbReference>
<dbReference type="Gene3D" id="1.10.630.10">
    <property type="entry name" value="Cytochrome P450"/>
    <property type="match status" value="1"/>
</dbReference>
<comment type="cofactor">
    <cofactor evidence="1 7">
        <name>heme</name>
        <dbReference type="ChEBI" id="CHEBI:30413"/>
    </cofactor>
</comment>
<reference evidence="9" key="1">
    <citation type="submission" date="2022-03" db="EMBL/GenBank/DDBJ databases">
        <authorList>
            <person name="Martin C."/>
        </authorList>
    </citation>
    <scope>NUCLEOTIDE SEQUENCE</scope>
</reference>
<keyword evidence="10" id="KW-1185">Reference proteome</keyword>
<dbReference type="Pfam" id="PF00067">
    <property type="entry name" value="p450"/>
    <property type="match status" value="1"/>
</dbReference>
<evidence type="ECO:0000256" key="4">
    <source>
        <dbReference type="ARBA" id="ARBA00023002"/>
    </source>
</evidence>
<dbReference type="GO" id="GO:0008395">
    <property type="term" value="F:steroid hydroxylase activity"/>
    <property type="evidence" value="ECO:0007669"/>
    <property type="project" value="TreeGrafter"/>
</dbReference>
<keyword evidence="4 8" id="KW-0560">Oxidoreductase</keyword>
<dbReference type="EMBL" id="CAIIXF020000001">
    <property type="protein sequence ID" value="CAH1773051.1"/>
    <property type="molecule type" value="Genomic_DNA"/>
</dbReference>
<dbReference type="PROSITE" id="PS00086">
    <property type="entry name" value="CYTOCHROME_P450"/>
    <property type="match status" value="1"/>
</dbReference>
<sequence length="510" mass="58997">MGLLQVIFNFLLENLTETLLFLVLCIIVWRYMQPSPYVLPPGLRRWPIIGSLGLFLPTKEDPSGAKRILSLSKKLKSDMIGHYFGSQYTIFLQDYDDIKQIFGMDAFAGREKSGIWEIFFGGLIGSSGPRWKEQRRFTLSTLRDFGLGKNKSELIIHSEIEHLLDQFETYNGEPNDVSILINSAVSNIICSLIFGHRFDYKDSTFNYMLDIMEEHFNRNIIPVSFGCMFFGTKFMSWLPGDIFKVKRTKKIMEEMRSSIFKTEFENHREKFDPKNIDDYMDAFILEMKKRENKTDEEHWFTQEQLNLNIEDLFQAGSETTTTTIKWVIVYMMHHPEVQQRIRAEIHNEVGTERFPSMRDKVNLPYTEAVLTEIQRIQVLTPLTAGNGSTFETPTTIKGYTLPPGTTCYANFYAVHNDPKHWESPEQFNPERFLDANGKFRPSDKMLTFSTGKRSCIGEGLARMELFLFCTAILQRFKITNPGAKELPSLMPIRGSSTMCPEPYEVCLNVD</sequence>
<name>A0A8J1UDS8_OWEFU</name>
<dbReference type="Proteomes" id="UP000749559">
    <property type="component" value="Unassembled WGS sequence"/>
</dbReference>
<evidence type="ECO:0000256" key="7">
    <source>
        <dbReference type="PIRSR" id="PIRSR602401-1"/>
    </source>
</evidence>
<evidence type="ECO:0000256" key="8">
    <source>
        <dbReference type="RuleBase" id="RU000461"/>
    </source>
</evidence>
<dbReference type="InterPro" id="IPR002401">
    <property type="entry name" value="Cyt_P450_E_grp-I"/>
</dbReference>
<dbReference type="InterPro" id="IPR036396">
    <property type="entry name" value="Cyt_P450_sf"/>
</dbReference>
<proteinExistence type="inferred from homology"/>
<comment type="caution">
    <text evidence="9">The sequence shown here is derived from an EMBL/GenBank/DDBJ whole genome shotgun (WGS) entry which is preliminary data.</text>
</comment>
<dbReference type="PRINTS" id="PR00385">
    <property type="entry name" value="P450"/>
</dbReference>
<keyword evidence="3 7" id="KW-0479">Metal-binding</keyword>
<organism evidence="9 10">
    <name type="scientific">Owenia fusiformis</name>
    <name type="common">Polychaete worm</name>
    <dbReference type="NCBI Taxonomy" id="6347"/>
    <lineage>
        <taxon>Eukaryota</taxon>
        <taxon>Metazoa</taxon>
        <taxon>Spiralia</taxon>
        <taxon>Lophotrochozoa</taxon>
        <taxon>Annelida</taxon>
        <taxon>Polychaeta</taxon>
        <taxon>Sedentaria</taxon>
        <taxon>Canalipalpata</taxon>
        <taxon>Sabellida</taxon>
        <taxon>Oweniida</taxon>
        <taxon>Oweniidae</taxon>
        <taxon>Owenia</taxon>
    </lineage>
</organism>
<comment type="similarity">
    <text evidence="2 8">Belongs to the cytochrome P450 family.</text>
</comment>
<dbReference type="GO" id="GO:0020037">
    <property type="term" value="F:heme binding"/>
    <property type="evidence" value="ECO:0007669"/>
    <property type="project" value="InterPro"/>
</dbReference>
<dbReference type="InterPro" id="IPR050182">
    <property type="entry name" value="Cytochrome_P450_fam2"/>
</dbReference>
<dbReference type="PANTHER" id="PTHR24300">
    <property type="entry name" value="CYTOCHROME P450 508A4-RELATED"/>
    <property type="match status" value="1"/>
</dbReference>
<dbReference type="PRINTS" id="PR00463">
    <property type="entry name" value="EP450I"/>
</dbReference>
<accession>A0A8J1UDS8</accession>
<evidence type="ECO:0000256" key="3">
    <source>
        <dbReference type="ARBA" id="ARBA00022723"/>
    </source>
</evidence>
<dbReference type="OrthoDB" id="3934656at2759"/>
<gene>
    <name evidence="9" type="ORF">OFUS_LOCUS700</name>
</gene>
<keyword evidence="6 8" id="KW-0503">Monooxygenase</keyword>
<dbReference type="AlphaFoldDB" id="A0A8J1UDS8"/>
<dbReference type="InterPro" id="IPR001128">
    <property type="entry name" value="Cyt_P450"/>
</dbReference>
<evidence type="ECO:0000256" key="6">
    <source>
        <dbReference type="ARBA" id="ARBA00023033"/>
    </source>
</evidence>
<keyword evidence="5 7" id="KW-0408">Iron</keyword>
<dbReference type="GO" id="GO:0006082">
    <property type="term" value="P:organic acid metabolic process"/>
    <property type="evidence" value="ECO:0007669"/>
    <property type="project" value="TreeGrafter"/>
</dbReference>
<dbReference type="GO" id="GO:0005506">
    <property type="term" value="F:iron ion binding"/>
    <property type="evidence" value="ECO:0007669"/>
    <property type="project" value="InterPro"/>
</dbReference>
<evidence type="ECO:0000256" key="1">
    <source>
        <dbReference type="ARBA" id="ARBA00001971"/>
    </source>
</evidence>
<dbReference type="GO" id="GO:0005737">
    <property type="term" value="C:cytoplasm"/>
    <property type="evidence" value="ECO:0007669"/>
    <property type="project" value="TreeGrafter"/>
</dbReference>
<evidence type="ECO:0000256" key="5">
    <source>
        <dbReference type="ARBA" id="ARBA00023004"/>
    </source>
</evidence>
<dbReference type="InterPro" id="IPR017972">
    <property type="entry name" value="Cyt_P450_CS"/>
</dbReference>
<evidence type="ECO:0000313" key="10">
    <source>
        <dbReference type="Proteomes" id="UP000749559"/>
    </source>
</evidence>